<dbReference type="GO" id="GO:0008168">
    <property type="term" value="F:methyltransferase activity"/>
    <property type="evidence" value="ECO:0007669"/>
    <property type="project" value="UniProtKB-KW"/>
</dbReference>
<reference evidence="16 17" key="1">
    <citation type="submission" date="2019-11" db="EMBL/GenBank/DDBJ databases">
        <title>Acidiferrimicrobium australis gen. nov., sp. nov., an acidophilic and obligately heterotrophic, member of the Actinobacteria that catalyses dissimilatory oxido- reduction of iron isolated from metal-rich acidic water in Chile.</title>
        <authorList>
            <person name="Gonzalez D."/>
            <person name="Huber K."/>
            <person name="Hedrich S."/>
            <person name="Rojas-Villalobos C."/>
            <person name="Quatrini R."/>
            <person name="Dinamarca M.A."/>
            <person name="Schwarz A."/>
            <person name="Canales C."/>
            <person name="Nancucheo I."/>
        </authorList>
    </citation>
    <scope>NUCLEOTIDE SEQUENCE [LARGE SCALE GENOMIC DNA]</scope>
    <source>
        <strain evidence="16 17">USS-CCA1</strain>
    </source>
</reference>
<dbReference type="PANTHER" id="PTHR30027">
    <property type="entry name" value="RIBOSOMAL RNA SMALL SUBUNIT METHYLTRANSFERASE E"/>
    <property type="match status" value="1"/>
</dbReference>
<dbReference type="InterPro" id="IPR006700">
    <property type="entry name" value="RsmE"/>
</dbReference>
<keyword evidence="17" id="KW-1185">Reference proteome</keyword>
<evidence type="ECO:0000313" key="16">
    <source>
        <dbReference type="EMBL" id="MST33817.1"/>
    </source>
</evidence>
<dbReference type="Pfam" id="PF20260">
    <property type="entry name" value="PUA_4"/>
    <property type="match status" value="1"/>
</dbReference>
<evidence type="ECO:0000256" key="10">
    <source>
        <dbReference type="ARBA" id="ARBA00025699"/>
    </source>
</evidence>
<dbReference type="InterPro" id="IPR029026">
    <property type="entry name" value="tRNA_m1G_MTases_N"/>
</dbReference>
<dbReference type="NCBIfam" id="TIGR00046">
    <property type="entry name" value="RsmE family RNA methyltransferase"/>
    <property type="match status" value="1"/>
</dbReference>
<comment type="caution">
    <text evidence="16">The sequence shown here is derived from an EMBL/GenBank/DDBJ whole genome shotgun (WGS) entry which is preliminary data.</text>
</comment>
<feature type="domain" description="Ribosomal RNA small subunit methyltransferase E methyltransferase" evidence="14">
    <location>
        <begin position="255"/>
        <end position="296"/>
    </location>
</feature>
<evidence type="ECO:0000313" key="17">
    <source>
        <dbReference type="Proteomes" id="UP000437736"/>
    </source>
</evidence>
<dbReference type="InterPro" id="IPR046887">
    <property type="entry name" value="RsmE_PUA-like"/>
</dbReference>
<keyword evidence="6" id="KW-0698">rRNA processing</keyword>
<name>A0ABW9QVU3_9ACTN</name>
<keyword evidence="5" id="KW-0963">Cytoplasm</keyword>
<evidence type="ECO:0000256" key="6">
    <source>
        <dbReference type="ARBA" id="ARBA00022552"/>
    </source>
</evidence>
<proteinExistence type="inferred from homology"/>
<organism evidence="16 17">
    <name type="scientific">Acidiferrimicrobium australe</name>
    <dbReference type="NCBI Taxonomy" id="2664430"/>
    <lineage>
        <taxon>Bacteria</taxon>
        <taxon>Bacillati</taxon>
        <taxon>Actinomycetota</taxon>
        <taxon>Acidimicrobiia</taxon>
        <taxon>Acidimicrobiales</taxon>
        <taxon>Acidimicrobiaceae</taxon>
        <taxon>Acidiferrimicrobium</taxon>
    </lineage>
</organism>
<keyword evidence="7 16" id="KW-0489">Methyltransferase</keyword>
<evidence type="ECO:0000256" key="1">
    <source>
        <dbReference type="ARBA" id="ARBA00004496"/>
    </source>
</evidence>
<dbReference type="GO" id="GO:0032259">
    <property type="term" value="P:methylation"/>
    <property type="evidence" value="ECO:0007669"/>
    <property type="project" value="UniProtKB-KW"/>
</dbReference>
<evidence type="ECO:0000256" key="11">
    <source>
        <dbReference type="ARBA" id="ARBA00033196"/>
    </source>
</evidence>
<dbReference type="InterPro" id="IPR046886">
    <property type="entry name" value="RsmE_MTase_dom"/>
</dbReference>
<keyword evidence="8 16" id="KW-0808">Transferase</keyword>
<dbReference type="Gene3D" id="3.40.1280.10">
    <property type="match status" value="1"/>
</dbReference>
<evidence type="ECO:0000256" key="5">
    <source>
        <dbReference type="ARBA" id="ARBA00022490"/>
    </source>
</evidence>
<dbReference type="CDD" id="cd18084">
    <property type="entry name" value="RsmE-like"/>
    <property type="match status" value="1"/>
</dbReference>
<evidence type="ECO:0000259" key="15">
    <source>
        <dbReference type="Pfam" id="PF20260"/>
    </source>
</evidence>
<comment type="similarity">
    <text evidence="2">Belongs to the RNA methyltransferase RsmE family.</text>
</comment>
<gene>
    <name evidence="16" type="ORF">GHK86_13955</name>
</gene>
<evidence type="ECO:0000256" key="13">
    <source>
        <dbReference type="SAM" id="MobiDB-lite"/>
    </source>
</evidence>
<sequence length="317" mass="32052">MAGGTGPGACRAGSAAVPGRAGATVNAPRPGRAGGVRERSVRAAAAHVYVTDLEAPALGDDDRHHLLRVLRLRPGEPVSAADGEGGWLPCRLTGEGELEPAGPPARAPRPDPLITIALAVPKGDRAEWAVQKLTEVGADRIIPLVADRSVVRWPADRAGRQVERWRAIARAAAMQSRRLWLPQVEAPRTTRQLLAAAASAGGRPALPERAGHQRAQGTPAGGSAEPGGGATGAVAGAGVALAEPGGEAPGLSRPTVVIGPEGGWTEEELEAAPATVALGPSILRTETAAVVAATLLAALRSGLVGQVATPPGAITPR</sequence>
<dbReference type="Proteomes" id="UP000437736">
    <property type="component" value="Unassembled WGS sequence"/>
</dbReference>
<feature type="domain" description="Ribosomal RNA small subunit methyltransferase E methyltransferase" evidence="14">
    <location>
        <begin position="113"/>
        <end position="199"/>
    </location>
</feature>
<dbReference type="InterPro" id="IPR015947">
    <property type="entry name" value="PUA-like_sf"/>
</dbReference>
<evidence type="ECO:0000256" key="7">
    <source>
        <dbReference type="ARBA" id="ARBA00022603"/>
    </source>
</evidence>
<accession>A0ABW9QVU3</accession>
<evidence type="ECO:0000256" key="3">
    <source>
        <dbReference type="ARBA" id="ARBA00012328"/>
    </source>
</evidence>
<evidence type="ECO:0000256" key="8">
    <source>
        <dbReference type="ARBA" id="ARBA00022679"/>
    </source>
</evidence>
<dbReference type="Pfam" id="PF04452">
    <property type="entry name" value="Methyltrans_RNA"/>
    <property type="match status" value="2"/>
</dbReference>
<comment type="catalytic activity">
    <reaction evidence="12">
        <text>uridine(1498) in 16S rRNA + S-adenosyl-L-methionine = N(3)-methyluridine(1498) in 16S rRNA + S-adenosyl-L-homocysteine + H(+)</text>
        <dbReference type="Rhea" id="RHEA:42920"/>
        <dbReference type="Rhea" id="RHEA-COMP:10283"/>
        <dbReference type="Rhea" id="RHEA-COMP:10284"/>
        <dbReference type="ChEBI" id="CHEBI:15378"/>
        <dbReference type="ChEBI" id="CHEBI:57856"/>
        <dbReference type="ChEBI" id="CHEBI:59789"/>
        <dbReference type="ChEBI" id="CHEBI:65315"/>
        <dbReference type="ChEBI" id="CHEBI:74502"/>
        <dbReference type="EC" id="2.1.1.193"/>
    </reaction>
</comment>
<feature type="region of interest" description="Disordered" evidence="13">
    <location>
        <begin position="1"/>
        <end position="37"/>
    </location>
</feature>
<dbReference type="EMBL" id="WJHE01000736">
    <property type="protein sequence ID" value="MST33817.1"/>
    <property type="molecule type" value="Genomic_DNA"/>
</dbReference>
<dbReference type="SUPFAM" id="SSF88697">
    <property type="entry name" value="PUA domain-like"/>
    <property type="match status" value="1"/>
</dbReference>
<comment type="subcellular location">
    <subcellularLocation>
        <location evidence="1">Cytoplasm</location>
    </subcellularLocation>
</comment>
<feature type="domain" description="Ribosomal RNA small subunit methyltransferase E PUA-like" evidence="15">
    <location>
        <begin position="58"/>
        <end position="96"/>
    </location>
</feature>
<feature type="region of interest" description="Disordered" evidence="13">
    <location>
        <begin position="197"/>
        <end position="231"/>
    </location>
</feature>
<protein>
    <recommendedName>
        <fullName evidence="4">Ribosomal RNA small subunit methyltransferase E</fullName>
        <ecNumber evidence="3">2.1.1.193</ecNumber>
    </recommendedName>
    <alternativeName>
        <fullName evidence="11">16S rRNA m3U1498 methyltransferase</fullName>
    </alternativeName>
</protein>
<dbReference type="PANTHER" id="PTHR30027:SF3">
    <property type="entry name" value="16S RRNA (URACIL(1498)-N(3))-METHYLTRANSFERASE"/>
    <property type="match status" value="1"/>
</dbReference>
<evidence type="ECO:0000256" key="9">
    <source>
        <dbReference type="ARBA" id="ARBA00022691"/>
    </source>
</evidence>
<dbReference type="EC" id="2.1.1.193" evidence="3"/>
<comment type="function">
    <text evidence="10">Specifically methylates the N3 position of the uracil ring of uridine 1498 (m3U1498) in 16S rRNA. Acts on the fully assembled 30S ribosomal subunit.</text>
</comment>
<dbReference type="InterPro" id="IPR029028">
    <property type="entry name" value="Alpha/beta_knot_MTases"/>
</dbReference>
<evidence type="ECO:0000256" key="4">
    <source>
        <dbReference type="ARBA" id="ARBA00013673"/>
    </source>
</evidence>
<feature type="compositionally biased region" description="Low complexity" evidence="13">
    <location>
        <begin position="197"/>
        <end position="207"/>
    </location>
</feature>
<evidence type="ECO:0000259" key="14">
    <source>
        <dbReference type="Pfam" id="PF04452"/>
    </source>
</evidence>
<evidence type="ECO:0000256" key="12">
    <source>
        <dbReference type="ARBA" id="ARBA00047944"/>
    </source>
</evidence>
<evidence type="ECO:0000256" key="2">
    <source>
        <dbReference type="ARBA" id="ARBA00005528"/>
    </source>
</evidence>
<dbReference type="SUPFAM" id="SSF75217">
    <property type="entry name" value="alpha/beta knot"/>
    <property type="match status" value="1"/>
</dbReference>
<keyword evidence="9" id="KW-0949">S-adenosyl-L-methionine</keyword>